<evidence type="ECO:0000313" key="4">
    <source>
        <dbReference type="Proteomes" id="UP000657421"/>
    </source>
</evidence>
<dbReference type="Proteomes" id="UP000657421">
    <property type="component" value="Unassembled WGS sequence"/>
</dbReference>
<accession>A0ABR7NAP0</accession>
<dbReference type="PANTHER" id="PTHR37826">
    <property type="entry name" value="FLOTILLIN BAND_7_5 DOMAIN PROTEIN"/>
    <property type="match status" value="1"/>
</dbReference>
<name>A0ABR7NAP0_9FIRM</name>
<sequence>MAVVTFKCPNCGGDLQFDPASQKFQCEYCSSEFTQEEAAAANQQATESKQQEEKDESKNDREAFEEADLYLCPSCGAEIVTDATTAATFCFYCHNPVILQGKLSGQYRPDKIIPFAVDKKEAVDSFLKYVKKKRFIPRNFFCKEQIEKISGIYFPFWQYDCKTEGGWHGEAKRIRVYRTGDMEHTETKVYHLDREAEVEFRELTRNALNKENRQLVEAVQPFRLEETKDFSMEYLSGFLAEKRDIEKSDLAEELHKEVQKHSADMVKSSVHGYDTVSSLESEFHIQGENWKYLLVPVWVLTYRGKNDKIYYYAMNGQTRKISGELPIDKKKVIKLFFGVFAVVFLLMLLGGYWGW</sequence>
<protein>
    <submittedName>
        <fullName evidence="3">TFIIB-type zinc ribbon-containing protein</fullName>
    </submittedName>
</protein>
<evidence type="ECO:0000256" key="1">
    <source>
        <dbReference type="SAM" id="MobiDB-lite"/>
    </source>
</evidence>
<proteinExistence type="predicted"/>
<feature type="compositionally biased region" description="Basic and acidic residues" evidence="1">
    <location>
        <begin position="49"/>
        <end position="59"/>
    </location>
</feature>
<dbReference type="Gene3D" id="2.20.28.30">
    <property type="entry name" value="RNA polymerase ii, chain L"/>
    <property type="match status" value="2"/>
</dbReference>
<gene>
    <name evidence="3" type="ORF">H8716_10325</name>
</gene>
<keyword evidence="4" id="KW-1185">Reference proteome</keyword>
<feature type="transmembrane region" description="Helical" evidence="2">
    <location>
        <begin position="335"/>
        <end position="354"/>
    </location>
</feature>
<comment type="caution">
    <text evidence="3">The sequence shown here is derived from an EMBL/GenBank/DDBJ whole genome shotgun (WGS) entry which is preliminary data.</text>
</comment>
<feature type="region of interest" description="Disordered" evidence="1">
    <location>
        <begin position="39"/>
        <end position="59"/>
    </location>
</feature>
<dbReference type="PANTHER" id="PTHR37826:SF3">
    <property type="entry name" value="J DOMAIN-CONTAINING PROTEIN"/>
    <property type="match status" value="1"/>
</dbReference>
<feature type="compositionally biased region" description="Low complexity" evidence="1">
    <location>
        <begin position="39"/>
        <end position="48"/>
    </location>
</feature>
<keyword evidence="2" id="KW-0472">Membrane</keyword>
<keyword evidence="2" id="KW-1133">Transmembrane helix</keyword>
<reference evidence="3 4" key="1">
    <citation type="submission" date="2020-08" db="EMBL/GenBank/DDBJ databases">
        <title>Genome public.</title>
        <authorList>
            <person name="Liu C."/>
            <person name="Sun Q."/>
        </authorList>
    </citation>
    <scope>NUCLEOTIDE SEQUENCE [LARGE SCALE GENOMIC DNA]</scope>
    <source>
        <strain evidence="3 4">NSJ-46</strain>
    </source>
</reference>
<organism evidence="3 4">
    <name type="scientific">Jingyaoa shaoxingensis</name>
    <dbReference type="NCBI Taxonomy" id="2763671"/>
    <lineage>
        <taxon>Bacteria</taxon>
        <taxon>Bacillati</taxon>
        <taxon>Bacillota</taxon>
        <taxon>Clostridia</taxon>
        <taxon>Lachnospirales</taxon>
        <taxon>Lachnospiraceae</taxon>
        <taxon>Jingyaoa</taxon>
    </lineage>
</organism>
<dbReference type="RefSeq" id="WP_249308718.1">
    <property type="nucleotide sequence ID" value="NZ_JACRSZ010000010.1"/>
</dbReference>
<evidence type="ECO:0000256" key="2">
    <source>
        <dbReference type="SAM" id="Phobius"/>
    </source>
</evidence>
<dbReference type="EMBL" id="JACRSZ010000010">
    <property type="protein sequence ID" value="MBC8573471.1"/>
    <property type="molecule type" value="Genomic_DNA"/>
</dbReference>
<evidence type="ECO:0000313" key="3">
    <source>
        <dbReference type="EMBL" id="MBC8573471.1"/>
    </source>
</evidence>
<keyword evidence="2" id="KW-0812">Transmembrane</keyword>